<accession>A0A839N5S7</accession>
<comment type="caution">
    <text evidence="2">The sequence shown here is derived from an EMBL/GenBank/DDBJ whole genome shotgun (WGS) entry which is preliminary data.</text>
</comment>
<dbReference type="Proteomes" id="UP000559182">
    <property type="component" value="Unassembled WGS sequence"/>
</dbReference>
<keyword evidence="3" id="KW-1185">Reference proteome</keyword>
<dbReference type="EMBL" id="JACHVQ010000002">
    <property type="protein sequence ID" value="MBB2893100.1"/>
    <property type="molecule type" value="Genomic_DNA"/>
</dbReference>
<proteinExistence type="predicted"/>
<name>A0A839N5S7_9MICO</name>
<evidence type="ECO:0000259" key="1">
    <source>
        <dbReference type="Pfam" id="PF12867"/>
    </source>
</evidence>
<dbReference type="RefSeq" id="WP_183321459.1">
    <property type="nucleotide sequence ID" value="NZ_JACHVQ010000002.1"/>
</dbReference>
<gene>
    <name evidence="2" type="ORF">FHU39_003118</name>
</gene>
<organism evidence="2 3">
    <name type="scientific">Flexivirga oryzae</name>
    <dbReference type="NCBI Taxonomy" id="1794944"/>
    <lineage>
        <taxon>Bacteria</taxon>
        <taxon>Bacillati</taxon>
        <taxon>Actinomycetota</taxon>
        <taxon>Actinomycetes</taxon>
        <taxon>Micrococcales</taxon>
        <taxon>Dermacoccaceae</taxon>
        <taxon>Flexivirga</taxon>
    </lineage>
</organism>
<feature type="domain" description="DinB-like" evidence="1">
    <location>
        <begin position="12"/>
        <end position="139"/>
    </location>
</feature>
<reference evidence="2 3" key="1">
    <citation type="submission" date="2020-08" db="EMBL/GenBank/DDBJ databases">
        <title>Sequencing the genomes of 1000 actinobacteria strains.</title>
        <authorList>
            <person name="Klenk H.-P."/>
        </authorList>
    </citation>
    <scope>NUCLEOTIDE SEQUENCE [LARGE SCALE GENOMIC DNA]</scope>
    <source>
        <strain evidence="2 3">DSM 105369</strain>
    </source>
</reference>
<dbReference type="AlphaFoldDB" id="A0A839N5S7"/>
<sequence>MNTAEDDVLELLDFAWDRLRRRMEGLGDAEWRWCPSDADHDISIQWRLDHITDLLRAPKNWIWLGLPTPDASATAGAARTASSACTALAAAYADLRAVLSDAAPTFGVELGPVAGPFELSTRRAFVLHIADELIHHGAEAALLRDLYAGRSR</sequence>
<dbReference type="InterPro" id="IPR024775">
    <property type="entry name" value="DinB-like"/>
</dbReference>
<evidence type="ECO:0000313" key="2">
    <source>
        <dbReference type="EMBL" id="MBB2893100.1"/>
    </source>
</evidence>
<dbReference type="SUPFAM" id="SSF109854">
    <property type="entry name" value="DinB/YfiT-like putative metalloenzymes"/>
    <property type="match status" value="1"/>
</dbReference>
<dbReference type="Pfam" id="PF12867">
    <property type="entry name" value="DinB_2"/>
    <property type="match status" value="1"/>
</dbReference>
<evidence type="ECO:0000313" key="3">
    <source>
        <dbReference type="Proteomes" id="UP000559182"/>
    </source>
</evidence>
<dbReference type="InterPro" id="IPR034660">
    <property type="entry name" value="DinB/YfiT-like"/>
</dbReference>
<dbReference type="Gene3D" id="1.20.120.450">
    <property type="entry name" value="dinb family like domain"/>
    <property type="match status" value="1"/>
</dbReference>
<protein>
    <recommendedName>
        <fullName evidence="1">DinB-like domain-containing protein</fullName>
    </recommendedName>
</protein>